<proteinExistence type="predicted"/>
<dbReference type="AlphaFoldDB" id="A0A5B9EFY8"/>
<keyword evidence="2" id="KW-0808">Transferase</keyword>
<evidence type="ECO:0000313" key="2">
    <source>
        <dbReference type="EMBL" id="QEE31123.1"/>
    </source>
</evidence>
<dbReference type="Pfam" id="PF13649">
    <property type="entry name" value="Methyltransf_25"/>
    <property type="match status" value="1"/>
</dbReference>
<dbReference type="Proteomes" id="UP000321820">
    <property type="component" value="Chromosome"/>
</dbReference>
<name>A0A5B9EFY8_9BACT</name>
<dbReference type="InterPro" id="IPR041698">
    <property type="entry name" value="Methyltransf_25"/>
</dbReference>
<feature type="domain" description="Methyltransferase" evidence="1">
    <location>
        <begin position="39"/>
        <end position="107"/>
    </location>
</feature>
<dbReference type="GO" id="GO:0008168">
    <property type="term" value="F:methyltransferase activity"/>
    <property type="evidence" value="ECO:0007669"/>
    <property type="project" value="UniProtKB-KW"/>
</dbReference>
<dbReference type="OrthoDB" id="9780095at2"/>
<sequence>MHDRHNTAYHGTAPSLFAQLMERWQNTWTPVPPSDYAFVDVGAGKGRSSFLAARMHFRSVTGVELNPVLAGIAQENIARFAPYAVSPVSIVEGDIMTLPLPAGPLLLYLFNPFSATVLRRLLKRLDSRQATAPTPLDVLYVNDEQRAVLLKHGGLRELWTGDLHLSDEDDEADRATIRRDAHGLYAVEGYERCSIWRWQIDE</sequence>
<dbReference type="SUPFAM" id="SSF53335">
    <property type="entry name" value="S-adenosyl-L-methionine-dependent methyltransferases"/>
    <property type="match status" value="1"/>
</dbReference>
<dbReference type="GO" id="GO:0032259">
    <property type="term" value="P:methylation"/>
    <property type="evidence" value="ECO:0007669"/>
    <property type="project" value="UniProtKB-KW"/>
</dbReference>
<dbReference type="Gene3D" id="3.40.50.150">
    <property type="entry name" value="Vaccinia Virus protein VP39"/>
    <property type="match status" value="1"/>
</dbReference>
<dbReference type="EMBL" id="CP042806">
    <property type="protein sequence ID" value="QEE31123.1"/>
    <property type="molecule type" value="Genomic_DNA"/>
</dbReference>
<keyword evidence="2" id="KW-0489">Methyltransferase</keyword>
<protein>
    <submittedName>
        <fullName evidence="2">Methyltransferase domain-containing protein</fullName>
    </submittedName>
</protein>
<dbReference type="CDD" id="cd02440">
    <property type="entry name" value="AdoMet_MTases"/>
    <property type="match status" value="1"/>
</dbReference>
<reference evidence="2 3" key="1">
    <citation type="submission" date="2019-08" db="EMBL/GenBank/DDBJ databases">
        <title>Complete genome sequence of Terriglobus albidus strain ORNL.</title>
        <authorList>
            <person name="Podar M."/>
        </authorList>
    </citation>
    <scope>NUCLEOTIDE SEQUENCE [LARGE SCALE GENOMIC DNA]</scope>
    <source>
        <strain evidence="2 3">ORNL</strain>
    </source>
</reference>
<organism evidence="2 3">
    <name type="scientific">Terriglobus albidus</name>
    <dbReference type="NCBI Taxonomy" id="1592106"/>
    <lineage>
        <taxon>Bacteria</taxon>
        <taxon>Pseudomonadati</taxon>
        <taxon>Acidobacteriota</taxon>
        <taxon>Terriglobia</taxon>
        <taxon>Terriglobales</taxon>
        <taxon>Acidobacteriaceae</taxon>
        <taxon>Terriglobus</taxon>
    </lineage>
</organism>
<evidence type="ECO:0000259" key="1">
    <source>
        <dbReference type="Pfam" id="PF13649"/>
    </source>
</evidence>
<accession>A0A5B9EFY8</accession>
<keyword evidence="3" id="KW-1185">Reference proteome</keyword>
<gene>
    <name evidence="2" type="ORF">FTW19_01425</name>
</gene>
<evidence type="ECO:0000313" key="3">
    <source>
        <dbReference type="Proteomes" id="UP000321820"/>
    </source>
</evidence>
<dbReference type="InterPro" id="IPR029063">
    <property type="entry name" value="SAM-dependent_MTases_sf"/>
</dbReference>
<dbReference type="KEGG" id="talb:FTW19_01425"/>